<dbReference type="Proteomes" id="UP000011083">
    <property type="component" value="Unassembled WGS sequence"/>
</dbReference>
<keyword evidence="2" id="KW-1185">Reference proteome</keyword>
<dbReference type="GeneID" id="14912233"/>
<dbReference type="AlphaFoldDB" id="L8GFE4"/>
<dbReference type="EMBL" id="KB008147">
    <property type="protein sequence ID" value="ELR11805.1"/>
    <property type="molecule type" value="Genomic_DNA"/>
</dbReference>
<dbReference type="VEuPathDB" id="AmoebaDB:ACA1_362930"/>
<proteinExistence type="predicted"/>
<protein>
    <submittedName>
        <fullName evidence="1">Uncharacterized protein</fullName>
    </submittedName>
</protein>
<organism evidence="1 2">
    <name type="scientific">Acanthamoeba castellanii (strain ATCC 30010 / Neff)</name>
    <dbReference type="NCBI Taxonomy" id="1257118"/>
    <lineage>
        <taxon>Eukaryota</taxon>
        <taxon>Amoebozoa</taxon>
        <taxon>Discosea</taxon>
        <taxon>Longamoebia</taxon>
        <taxon>Centramoebida</taxon>
        <taxon>Acanthamoebidae</taxon>
        <taxon>Acanthamoeba</taxon>
    </lineage>
</organism>
<dbReference type="RefSeq" id="XP_004333818.1">
    <property type="nucleotide sequence ID" value="XM_004333770.1"/>
</dbReference>
<evidence type="ECO:0000313" key="2">
    <source>
        <dbReference type="Proteomes" id="UP000011083"/>
    </source>
</evidence>
<dbReference type="KEGG" id="acan:ACA1_362930"/>
<reference evidence="1 2" key="1">
    <citation type="journal article" date="2013" name="Genome Biol.">
        <title>Genome of Acanthamoeba castellanii highlights extensive lateral gene transfer and early evolution of tyrosine kinase signaling.</title>
        <authorList>
            <person name="Clarke M."/>
            <person name="Lohan A.J."/>
            <person name="Liu B."/>
            <person name="Lagkouvardos I."/>
            <person name="Roy S."/>
            <person name="Zafar N."/>
            <person name="Bertelli C."/>
            <person name="Schilde C."/>
            <person name="Kianianmomeni A."/>
            <person name="Burglin T.R."/>
            <person name="Frech C."/>
            <person name="Turcotte B."/>
            <person name="Kopec K.O."/>
            <person name="Synnott J.M."/>
            <person name="Choo C."/>
            <person name="Paponov I."/>
            <person name="Finkler A."/>
            <person name="Soon Heng Tan C."/>
            <person name="Hutchins A.P."/>
            <person name="Weinmeier T."/>
            <person name="Rattei T."/>
            <person name="Chu J.S."/>
            <person name="Gimenez G."/>
            <person name="Irimia M."/>
            <person name="Rigden D.J."/>
            <person name="Fitzpatrick D.A."/>
            <person name="Lorenzo-Morales J."/>
            <person name="Bateman A."/>
            <person name="Chiu C.H."/>
            <person name="Tang P."/>
            <person name="Hegemann P."/>
            <person name="Fromm H."/>
            <person name="Raoult D."/>
            <person name="Greub G."/>
            <person name="Miranda-Saavedra D."/>
            <person name="Chen N."/>
            <person name="Nash P."/>
            <person name="Ginger M.L."/>
            <person name="Horn M."/>
            <person name="Schaap P."/>
            <person name="Caler L."/>
            <person name="Loftus B."/>
        </authorList>
    </citation>
    <scope>NUCLEOTIDE SEQUENCE [LARGE SCALE GENOMIC DNA]</scope>
    <source>
        <strain evidence="1 2">Neff</strain>
    </source>
</reference>
<gene>
    <name evidence="1" type="ORF">ACA1_362930</name>
</gene>
<accession>L8GFE4</accession>
<evidence type="ECO:0000313" key="1">
    <source>
        <dbReference type="EMBL" id="ELR11805.1"/>
    </source>
</evidence>
<sequence>MNVTHLDDEAHNLAVLGWRVRSLWDSPPTGTFRVECGKRTWRRDAHRWVDEKDAVATWDDDFCPHALAMMVSPDFCVCVDGRTLVQWTDTYAHRLSRSISKVLAECLEDRSGVRARVVARLLRDCEHKIEHSAAARGRPDLRADGRALSALCDTLESLLTLIDGHTVGMPYWLTLLVRAPKGQNCTSTPRDAFALARSTYNARTVDRLLRATVGEKGGTVHIGSLAIRFDYVTGTWRFAPRHLFDRGTKALDVRRTGTDGRGHPGGRPPQSIFYVPAFCTLVTAILEHGPSVDGHQILALQDAIRAIEDDHDPTAPCLASLGTAKTLLEVLERTEWVRLEVINPAIQKVATEAVSRARLIPNYRTLASSTTLREWPKRFISIGPGKW</sequence>
<name>L8GFE4_ACACF</name>